<dbReference type="Gene3D" id="3.40.30.10">
    <property type="entry name" value="Glutaredoxin"/>
    <property type="match status" value="1"/>
</dbReference>
<dbReference type="OMA" id="MDSYKIA"/>
<gene>
    <name evidence="2" type="ORF">MYCTH_2307978</name>
</gene>
<dbReference type="OrthoDB" id="4951845at2759"/>
<dbReference type="InterPro" id="IPR054416">
    <property type="entry name" value="GST_UstS-like_C"/>
</dbReference>
<reference evidence="2 3" key="1">
    <citation type="journal article" date="2011" name="Nat. Biotechnol.">
        <title>Comparative genomic analysis of the thermophilic biomass-degrading fungi Myceliophthora thermophila and Thielavia terrestris.</title>
        <authorList>
            <person name="Berka R.M."/>
            <person name="Grigoriev I.V."/>
            <person name="Otillar R."/>
            <person name="Salamov A."/>
            <person name="Grimwood J."/>
            <person name="Reid I."/>
            <person name="Ishmael N."/>
            <person name="John T."/>
            <person name="Darmond C."/>
            <person name="Moisan M.-C."/>
            <person name="Henrissat B."/>
            <person name="Coutinho P.M."/>
            <person name="Lombard V."/>
            <person name="Natvig D.O."/>
            <person name="Lindquist E."/>
            <person name="Schmutz J."/>
            <person name="Lucas S."/>
            <person name="Harris P."/>
            <person name="Powlowski J."/>
            <person name="Bellemare A."/>
            <person name="Taylor D."/>
            <person name="Butler G."/>
            <person name="de Vries R.P."/>
            <person name="Allijn I.E."/>
            <person name="van den Brink J."/>
            <person name="Ushinsky S."/>
            <person name="Storms R."/>
            <person name="Powell A.J."/>
            <person name="Paulsen I.T."/>
            <person name="Elbourne L.D.H."/>
            <person name="Baker S.E."/>
            <person name="Magnuson J."/>
            <person name="LaBoissiere S."/>
            <person name="Clutterbuck A.J."/>
            <person name="Martinez D."/>
            <person name="Wogulis M."/>
            <person name="de Leon A.L."/>
            <person name="Rey M.W."/>
            <person name="Tsang A."/>
        </authorList>
    </citation>
    <scope>NUCLEOTIDE SEQUENCE [LARGE SCALE GENOMIC DNA]</scope>
    <source>
        <strain evidence="3">ATCC 42464 / BCRC 31852 / DSM 1799</strain>
    </source>
</reference>
<dbReference type="CDD" id="cd03038">
    <property type="entry name" value="GST_N_etherase_LigE"/>
    <property type="match status" value="1"/>
</dbReference>
<dbReference type="KEGG" id="mtm:MYCTH_2307978"/>
<dbReference type="Pfam" id="PF13409">
    <property type="entry name" value="GST_N_2"/>
    <property type="match status" value="1"/>
</dbReference>
<dbReference type="SUPFAM" id="SSF52833">
    <property type="entry name" value="Thioredoxin-like"/>
    <property type="match status" value="1"/>
</dbReference>
<name>G2QIT9_THET4</name>
<dbReference type="Proteomes" id="UP000007322">
    <property type="component" value="Chromosome 5"/>
</dbReference>
<organism evidence="2 3">
    <name type="scientific">Thermothelomyces thermophilus (strain ATCC 42464 / BCRC 31852 / DSM 1799)</name>
    <name type="common">Sporotrichum thermophile</name>
    <dbReference type="NCBI Taxonomy" id="573729"/>
    <lineage>
        <taxon>Eukaryota</taxon>
        <taxon>Fungi</taxon>
        <taxon>Dikarya</taxon>
        <taxon>Ascomycota</taxon>
        <taxon>Pezizomycotina</taxon>
        <taxon>Sordariomycetes</taxon>
        <taxon>Sordariomycetidae</taxon>
        <taxon>Sordariales</taxon>
        <taxon>Chaetomiaceae</taxon>
        <taxon>Thermothelomyces</taxon>
    </lineage>
</organism>
<dbReference type="HOGENOM" id="CLU_011226_4_3_1"/>
<dbReference type="AlphaFoldDB" id="G2QIT9"/>
<dbReference type="InterPro" id="IPR004045">
    <property type="entry name" value="Glutathione_S-Trfase_N"/>
</dbReference>
<dbReference type="InterPro" id="IPR036282">
    <property type="entry name" value="Glutathione-S-Trfase_C_sf"/>
</dbReference>
<dbReference type="EMBL" id="CP003006">
    <property type="protein sequence ID" value="AEO59567.1"/>
    <property type="molecule type" value="Genomic_DNA"/>
</dbReference>
<dbReference type="Gene3D" id="1.20.1050.10">
    <property type="match status" value="1"/>
</dbReference>
<dbReference type="eggNOG" id="ENOG502SNJR">
    <property type="taxonomic scope" value="Eukaryota"/>
</dbReference>
<dbReference type="GeneID" id="11506606"/>
<keyword evidence="3" id="KW-1185">Reference proteome</keyword>
<dbReference type="VEuPathDB" id="FungiDB:MYCTH_2307978"/>
<proteinExistence type="predicted"/>
<dbReference type="CDD" id="cd00299">
    <property type="entry name" value="GST_C_family"/>
    <property type="match status" value="1"/>
</dbReference>
<evidence type="ECO:0000259" key="1">
    <source>
        <dbReference type="PROSITE" id="PS50404"/>
    </source>
</evidence>
<protein>
    <recommendedName>
        <fullName evidence="1">GST N-terminal domain-containing protein</fullName>
    </recommendedName>
</protein>
<dbReference type="PROSITE" id="PS50404">
    <property type="entry name" value="GST_NTER"/>
    <property type="match status" value="1"/>
</dbReference>
<sequence length="242" mass="27668">MSEQYVLFDLPSRDPCRCWSLNPWKTRMLLNFKGVDYRTEWVEYPDIKPTLEPHVPPHPQKPQYTIPTVRFPDGRYVMESFAIAREIEAAHPTPSARLDAPVVAELMAAVPRLLHKLRAVLLPGVPRLILNERSKPYWHETRSAWVGKPLDEWEREVVAAGEPDWDGAEPVLREVTALLKKEAGGPFFLGNEASYADFIWGGFLIFFDRLGVSEELLARTGDADAHRALLKGLEPWTERSDR</sequence>
<evidence type="ECO:0000313" key="2">
    <source>
        <dbReference type="EMBL" id="AEO59567.1"/>
    </source>
</evidence>
<dbReference type="InterPro" id="IPR036249">
    <property type="entry name" value="Thioredoxin-like_sf"/>
</dbReference>
<evidence type="ECO:0000313" key="3">
    <source>
        <dbReference type="Proteomes" id="UP000007322"/>
    </source>
</evidence>
<dbReference type="InParanoid" id="G2QIT9"/>
<dbReference type="SUPFAM" id="SSF47616">
    <property type="entry name" value="GST C-terminal domain-like"/>
    <property type="match status" value="1"/>
</dbReference>
<accession>G2QIT9</accession>
<dbReference type="RefSeq" id="XP_003664812.1">
    <property type="nucleotide sequence ID" value="XM_003664764.1"/>
</dbReference>
<dbReference type="Pfam" id="PF22041">
    <property type="entry name" value="GST_C_7"/>
    <property type="match status" value="1"/>
</dbReference>
<feature type="domain" description="GST N-terminal" evidence="1">
    <location>
        <begin position="3"/>
        <end position="95"/>
    </location>
</feature>